<proteinExistence type="predicted"/>
<accession>A0AC35FVW3</accession>
<reference evidence="2" key="1">
    <citation type="submission" date="2022-11" db="UniProtKB">
        <authorList>
            <consortium name="WormBaseParasite"/>
        </authorList>
    </citation>
    <scope>IDENTIFICATION</scope>
</reference>
<organism evidence="1 2">
    <name type="scientific">Panagrolaimus sp. PS1159</name>
    <dbReference type="NCBI Taxonomy" id="55785"/>
    <lineage>
        <taxon>Eukaryota</taxon>
        <taxon>Metazoa</taxon>
        <taxon>Ecdysozoa</taxon>
        <taxon>Nematoda</taxon>
        <taxon>Chromadorea</taxon>
        <taxon>Rhabditida</taxon>
        <taxon>Tylenchina</taxon>
        <taxon>Panagrolaimomorpha</taxon>
        <taxon>Panagrolaimoidea</taxon>
        <taxon>Panagrolaimidae</taxon>
        <taxon>Panagrolaimus</taxon>
    </lineage>
</organism>
<protein>
    <submittedName>
        <fullName evidence="2">BZIP domain-containing protein</fullName>
    </submittedName>
</protein>
<evidence type="ECO:0000313" key="2">
    <source>
        <dbReference type="WBParaSite" id="PS1159_v2.g21441.t1"/>
    </source>
</evidence>
<sequence>MENAEETHIIITARPRVPDSAERDESYTTDEDSDYDTNLRPKETPLQYKERMMVRVMDKAKRKNEASKRSREKRKREHQDRQVEKQRLEKRNMELTEKLMNLKEALKRLRPQICSSCNEQVQKFLDQCQSSKEGMNVFVLRPCKQDKCPGNKSVGREIGKFARGQ</sequence>
<dbReference type="Proteomes" id="UP000887580">
    <property type="component" value="Unplaced"/>
</dbReference>
<dbReference type="WBParaSite" id="PS1159_v2.g21441.t1">
    <property type="protein sequence ID" value="PS1159_v2.g21441.t1"/>
    <property type="gene ID" value="PS1159_v2.g21441"/>
</dbReference>
<evidence type="ECO:0000313" key="1">
    <source>
        <dbReference type="Proteomes" id="UP000887580"/>
    </source>
</evidence>
<name>A0AC35FVW3_9BILA</name>